<name>A0A0E3M3I4_9CAUD</name>
<dbReference type="OrthoDB" id="34714at10239"/>
<dbReference type="RefSeq" id="YP_009215308.1">
    <property type="nucleotide sequence ID" value="NC_028974.1"/>
</dbReference>
<protein>
    <submittedName>
        <fullName evidence="1">Uncharacterized protein</fullName>
    </submittedName>
</protein>
<gene>
    <name evidence="1" type="ORF">SEA_YDN12_5</name>
</gene>
<proteinExistence type="predicted"/>
<dbReference type="GeneID" id="26641634"/>
<sequence length="104" mass="11307">MVDTWDDWFGQLTLTGIDPRTWDTGQMLAAFEATLRQNSKDEAAWNRTLAALTAEPPEVRAERREAVRAAAAAGVPLPEAPGRMSVDDAESLLARFAASDAQYG</sequence>
<reference evidence="1 2" key="1">
    <citation type="submission" date="2015-03" db="EMBL/GenBank/DDBJ databases">
        <authorList>
            <person name="Djamen P.Y."/>
            <person name="Nguyen L."/>
            <person name="Gibbs Z.A."/>
            <person name="Donegan-Quick R."/>
            <person name="Visi D.K."/>
            <person name="Allen M.S."/>
            <person name="Hughes L.E."/>
            <person name="Bradley K.W."/>
            <person name="Asai D.J."/>
            <person name="Bowman C.A."/>
            <person name="Russell D.A."/>
            <person name="Pope W.H."/>
            <person name="Jacobs-Sera D."/>
            <person name="Hendrix R.W."/>
            <person name="Hatfull G.F."/>
        </authorList>
    </citation>
    <scope>NUCLEOTIDE SEQUENCE [LARGE SCALE GENOMIC DNA]</scope>
</reference>
<organism evidence="1 2">
    <name type="scientific">Streptomyces phage YDN12</name>
    <dbReference type="NCBI Taxonomy" id="1636183"/>
    <lineage>
        <taxon>Viruses</taxon>
        <taxon>Duplodnaviria</taxon>
        <taxon>Heunggongvirae</taxon>
        <taxon>Uroviricota</taxon>
        <taxon>Caudoviricetes</taxon>
        <taxon>Woodruffvirus</taxon>
        <taxon>Woodruffvirus YDN12</taxon>
    </lineage>
</organism>
<accession>A0A0E3M3I4</accession>
<keyword evidence="2" id="KW-1185">Reference proteome</keyword>
<evidence type="ECO:0000313" key="2">
    <source>
        <dbReference type="Proteomes" id="UP000033007"/>
    </source>
</evidence>
<dbReference type="Proteomes" id="UP000033007">
    <property type="component" value="Segment"/>
</dbReference>
<dbReference type="EMBL" id="KP876465">
    <property type="protein sequence ID" value="AKA61672.1"/>
    <property type="molecule type" value="Genomic_DNA"/>
</dbReference>
<dbReference type="KEGG" id="vg:26641634"/>
<evidence type="ECO:0000313" key="1">
    <source>
        <dbReference type="EMBL" id="AKA61672.1"/>
    </source>
</evidence>